<comment type="caution">
    <text evidence="2">The sequence shown here is derived from an EMBL/GenBank/DDBJ whole genome shotgun (WGS) entry which is preliminary data.</text>
</comment>
<evidence type="ECO:0000313" key="3">
    <source>
        <dbReference type="Proteomes" id="UP001597459"/>
    </source>
</evidence>
<dbReference type="Pfam" id="PF04965">
    <property type="entry name" value="GPW_gp25"/>
    <property type="match status" value="1"/>
</dbReference>
<name>A0ABW5NEE4_9FLAO</name>
<evidence type="ECO:0000259" key="1">
    <source>
        <dbReference type="Pfam" id="PF04965"/>
    </source>
</evidence>
<sequence length="143" mass="16465">MITSYYKIPLDTSGIIKNEEVDKIELKQSIVNFIHLVTTSYYGECSFDESFGCSIWNIDFDNLASTNKLKNVIADSLVESITSHEKRLKNIKVEVDIQQEELNRHDSVNRIKKRVDIVVNGILKQTNEPFSCLEKFYIAPLSF</sequence>
<dbReference type="EMBL" id="JBHULX010000045">
    <property type="protein sequence ID" value="MFD2593279.1"/>
    <property type="molecule type" value="Genomic_DNA"/>
</dbReference>
<dbReference type="Gene3D" id="3.10.450.40">
    <property type="match status" value="1"/>
</dbReference>
<dbReference type="InterPro" id="IPR007048">
    <property type="entry name" value="IraD/Gp25-like"/>
</dbReference>
<evidence type="ECO:0000313" key="2">
    <source>
        <dbReference type="EMBL" id="MFD2593279.1"/>
    </source>
</evidence>
<dbReference type="Proteomes" id="UP001597459">
    <property type="component" value="Unassembled WGS sequence"/>
</dbReference>
<feature type="domain" description="IraD/Gp25-like" evidence="1">
    <location>
        <begin position="25"/>
        <end position="124"/>
    </location>
</feature>
<protein>
    <submittedName>
        <fullName evidence="2">GPW/gp25 family protein</fullName>
    </submittedName>
</protein>
<dbReference type="SUPFAM" id="SSF160719">
    <property type="entry name" value="gpW/gp25-like"/>
    <property type="match status" value="1"/>
</dbReference>
<organism evidence="2 3">
    <name type="scientific">Aquimarina hainanensis</name>
    <dbReference type="NCBI Taxonomy" id="1578017"/>
    <lineage>
        <taxon>Bacteria</taxon>
        <taxon>Pseudomonadati</taxon>
        <taxon>Bacteroidota</taxon>
        <taxon>Flavobacteriia</taxon>
        <taxon>Flavobacteriales</taxon>
        <taxon>Flavobacteriaceae</taxon>
        <taxon>Aquimarina</taxon>
    </lineage>
</organism>
<accession>A0ABW5NEE4</accession>
<gene>
    <name evidence="2" type="ORF">ACFSTE_20750</name>
</gene>
<reference evidence="3" key="1">
    <citation type="journal article" date="2019" name="Int. J. Syst. Evol. Microbiol.">
        <title>The Global Catalogue of Microorganisms (GCM) 10K type strain sequencing project: providing services to taxonomists for standard genome sequencing and annotation.</title>
        <authorList>
            <consortium name="The Broad Institute Genomics Platform"/>
            <consortium name="The Broad Institute Genome Sequencing Center for Infectious Disease"/>
            <person name="Wu L."/>
            <person name="Ma J."/>
        </authorList>
    </citation>
    <scope>NUCLEOTIDE SEQUENCE [LARGE SCALE GENOMIC DNA]</scope>
    <source>
        <strain evidence="3">KCTC 42423</strain>
    </source>
</reference>
<proteinExistence type="predicted"/>
<keyword evidence="3" id="KW-1185">Reference proteome</keyword>
<dbReference type="RefSeq" id="WP_176030681.1">
    <property type="nucleotide sequence ID" value="NZ_JBHULX010000045.1"/>
</dbReference>